<dbReference type="FunFam" id="3.30.460.10:FF:000046">
    <property type="entry name" value="PAP/OAS1 substrate-binding domain superfamily"/>
    <property type="match status" value="1"/>
</dbReference>
<evidence type="ECO:0000313" key="5">
    <source>
        <dbReference type="Proteomes" id="UP001189122"/>
    </source>
</evidence>
<name>A0A7I8JSV2_SPIIN</name>
<dbReference type="Gene3D" id="1.10.1410.10">
    <property type="match status" value="1"/>
</dbReference>
<protein>
    <submittedName>
        <fullName evidence="4">Uncharacterized protein</fullName>
    </submittedName>
</protein>
<feature type="compositionally biased region" description="Basic and acidic residues" evidence="1">
    <location>
        <begin position="386"/>
        <end position="396"/>
    </location>
</feature>
<dbReference type="PANTHER" id="PTHR45979">
    <property type="entry name" value="PAP/OAS1 SUBSTRATE-BINDING DOMAIN SUPERFAMILY"/>
    <property type="match status" value="1"/>
</dbReference>
<feature type="region of interest" description="Disordered" evidence="1">
    <location>
        <begin position="368"/>
        <end position="396"/>
    </location>
</feature>
<feature type="compositionally biased region" description="Polar residues" evidence="1">
    <location>
        <begin position="475"/>
        <end position="496"/>
    </location>
</feature>
<dbReference type="InterPro" id="IPR043519">
    <property type="entry name" value="NT_sf"/>
</dbReference>
<feature type="region of interest" description="Disordered" evidence="1">
    <location>
        <begin position="1024"/>
        <end position="1139"/>
    </location>
</feature>
<feature type="region of interest" description="Disordered" evidence="1">
    <location>
        <begin position="594"/>
        <end position="622"/>
    </location>
</feature>
<sequence>MGNQDVWEDQHHSLLNGLLSNEVASVTRVLDADRWSLAEARTGELIKCIQPNPHSEDRRNAVVNYVQRLIAKCISCQVFTFGSVPLKTYLPDGDIDMSAFSNNLNLKDTWASEVRDMLENEEKSENAEFRVKEVQYIQAEVKIIKCLVENIVVDISFNQLGGLCTLCFLEEIDQFISHDHLFKRSIILIKAWCYYESRILGAHHGLISTYALEILVLYIFHVFNNSFTGPLEVLYRFLEFFSNFDWDNFCVSLWGPVPVSSLPDVSAEPPRKDTGELLLNEQFLDNCSSRYSPFVSKFFNVIDPLRTNNNLGRSVSKGNFFRIRSAFAFGAKRLAGLLECPKDDIISEVNMFFMNTWKRHGSGHRPDAPGSYLWNMQPSDSPGPVDESKNSHNHSELRMSENLGSMVGHEYQNDAGISLRNLPSGCFYCNISITKSKNLWQSNSLQNFRSNRRNVRSNEPVQGAKVQKSPRPNYVSISRTRSSPELSDTSSVGSSRRQTKIPETVKSHITSSRPEHAGRMKNLGSEIPTSHYSRFSVNDSSSLRHSSSNQSLDVATDSTAVQIVITVMLVLLHQVMICLLPCHSHYPFSACINGRSSKKSSRNSPGNIPLINPHGGSIMQFPHGLPSSQLPRYFHNAGLVSNPEEITDSGHESSSLREVTVEDDNGFWPEQESVSRGSTPDRRNFQRFHSDDRHSSSMGVNSSSLGADNSSDSFNRGQHSFVRENRLARVEPSDSFQHQNDRGQETYSTDTATNSRFMANAQASSSRSSSFSELARDKRGRKPAPVLSSASYVVSKRGLQYDESSSVNVSVPGEDEHKDWIPLAAERSMVPSSLAPGLSHSHQLSGFEPKQLAKDRDNAGVIFYPMGPPVPFLTRFPIWNFPSESGNFDGSVSLDDNGLDNGHLNPPDKNFDMGRNLEHLEARLSPSSAKGASFEHLEEHNRDILNSDFLSHLQNLQYGRFCQDTHYPGQFMYPSPMVFPTVYLQGHFPWDSPGRPLPNNVNLFPFTGYGPRLVPQPGVFQRYGDEVPRYRGGTGTYLPTPKASSYRDRQSSRGRNHKGNYNYERSDHADREGSWTSSKSRAANRSHGRNQAEKSNPRPDRSSVPDNRSNRPWDSHRNEPTPSYQNQNSSFTASSKQVSANVPHGMHHWVCVPSVVMLYPYEPSHSDYESSQQLEFGSQRPVHLRAMRPVFDQRQGAYDQQASPHSSPEQPSSPQVHRRGI</sequence>
<evidence type="ECO:0000259" key="2">
    <source>
        <dbReference type="Pfam" id="PF22600"/>
    </source>
</evidence>
<organism evidence="4">
    <name type="scientific">Spirodela intermedia</name>
    <name type="common">Intermediate duckweed</name>
    <dbReference type="NCBI Taxonomy" id="51605"/>
    <lineage>
        <taxon>Eukaryota</taxon>
        <taxon>Viridiplantae</taxon>
        <taxon>Streptophyta</taxon>
        <taxon>Embryophyta</taxon>
        <taxon>Tracheophyta</taxon>
        <taxon>Spermatophyta</taxon>
        <taxon>Magnoliopsida</taxon>
        <taxon>Liliopsida</taxon>
        <taxon>Araceae</taxon>
        <taxon>Lemnoideae</taxon>
        <taxon>Spirodela</taxon>
    </lineage>
</organism>
<feature type="compositionally biased region" description="Basic and acidic residues" evidence="1">
    <location>
        <begin position="721"/>
        <end position="732"/>
    </location>
</feature>
<feature type="region of interest" description="Disordered" evidence="1">
    <location>
        <begin position="1186"/>
        <end position="1221"/>
    </location>
</feature>
<dbReference type="Proteomes" id="UP001189122">
    <property type="component" value="Unassembled WGS sequence"/>
</dbReference>
<dbReference type="EMBL" id="LR743603">
    <property type="protein sequence ID" value="CAA2633390.1"/>
    <property type="molecule type" value="Genomic_DNA"/>
</dbReference>
<dbReference type="Pfam" id="PF22600">
    <property type="entry name" value="MTPAP-like_central"/>
    <property type="match status" value="1"/>
</dbReference>
<feature type="compositionally biased region" description="Basic and acidic residues" evidence="1">
    <location>
        <begin position="1064"/>
        <end position="1073"/>
    </location>
</feature>
<feature type="domain" description="Poly(A) RNA polymerase mitochondrial-like central palm" evidence="2">
    <location>
        <begin position="44"/>
        <end position="163"/>
    </location>
</feature>
<gene>
    <name evidence="4" type="ORF">SI7747_16018913</name>
</gene>
<reference evidence="4 5" key="1">
    <citation type="submission" date="2019-12" db="EMBL/GenBank/DDBJ databases">
        <authorList>
            <person name="Scholz U."/>
            <person name="Mascher M."/>
            <person name="Fiebig A."/>
        </authorList>
    </citation>
    <scope>NUCLEOTIDE SEQUENCE</scope>
</reference>
<feature type="compositionally biased region" description="Basic and acidic residues" evidence="1">
    <location>
        <begin position="679"/>
        <end position="695"/>
    </location>
</feature>
<dbReference type="InterPro" id="IPR058920">
    <property type="entry name" value="PAP-OAS1-bd-rel"/>
</dbReference>
<evidence type="ECO:0000256" key="1">
    <source>
        <dbReference type="SAM" id="MobiDB-lite"/>
    </source>
</evidence>
<dbReference type="CDD" id="cd05402">
    <property type="entry name" value="NT_PAP_TUTase"/>
    <property type="match status" value="1"/>
</dbReference>
<dbReference type="Pfam" id="PF26180">
    <property type="entry name" value="PAP-OAS1"/>
    <property type="match status" value="1"/>
</dbReference>
<dbReference type="InterPro" id="IPR058921">
    <property type="entry name" value="PAP/OAS1-rel"/>
</dbReference>
<dbReference type="SUPFAM" id="SSF81631">
    <property type="entry name" value="PAP/OAS1 substrate-binding domain"/>
    <property type="match status" value="1"/>
</dbReference>
<dbReference type="InterPro" id="IPR054708">
    <property type="entry name" value="MTPAP-like_central"/>
</dbReference>
<evidence type="ECO:0000313" key="4">
    <source>
        <dbReference type="EMBL" id="CAA2633390.1"/>
    </source>
</evidence>
<feature type="compositionally biased region" description="Polar residues" evidence="1">
    <location>
        <begin position="1120"/>
        <end position="1139"/>
    </location>
</feature>
<feature type="compositionally biased region" description="Low complexity" evidence="1">
    <location>
        <begin position="1200"/>
        <end position="1215"/>
    </location>
</feature>
<feature type="compositionally biased region" description="Basic and acidic residues" evidence="1">
    <location>
        <begin position="1090"/>
        <end position="1119"/>
    </location>
</feature>
<dbReference type="PANTHER" id="PTHR45979:SF30">
    <property type="entry name" value="NUCLEOTIDYLTRANSFERASE"/>
    <property type="match status" value="1"/>
</dbReference>
<dbReference type="SUPFAM" id="SSF81301">
    <property type="entry name" value="Nucleotidyltransferase"/>
    <property type="match status" value="1"/>
</dbReference>
<evidence type="ECO:0000259" key="3">
    <source>
        <dbReference type="Pfam" id="PF26180"/>
    </source>
</evidence>
<proteinExistence type="predicted"/>
<feature type="compositionally biased region" description="Low complexity" evidence="1">
    <location>
        <begin position="696"/>
        <end position="713"/>
    </location>
</feature>
<feature type="region of interest" description="Disordered" evidence="1">
    <location>
        <begin position="450"/>
        <end position="532"/>
    </location>
</feature>
<dbReference type="AlphaFoldDB" id="A0A7I8JSV2"/>
<accession>A0A7I8JSV2</accession>
<dbReference type="EMBL" id="CACRZD030000016">
    <property type="protein sequence ID" value="CAA6672502.1"/>
    <property type="molecule type" value="Genomic_DNA"/>
</dbReference>
<feature type="region of interest" description="Disordered" evidence="1">
    <location>
        <begin position="642"/>
        <end position="787"/>
    </location>
</feature>
<feature type="domain" description="PAP/OAS1 substrate-binding-related" evidence="3">
    <location>
        <begin position="176"/>
        <end position="357"/>
    </location>
</feature>
<keyword evidence="5" id="KW-1185">Reference proteome</keyword>
<dbReference type="Gene3D" id="3.30.460.10">
    <property type="entry name" value="Beta Polymerase, domain 2"/>
    <property type="match status" value="1"/>
</dbReference>
<feature type="compositionally biased region" description="Polar residues" evidence="1">
    <location>
        <begin position="745"/>
        <end position="763"/>
    </location>
</feature>